<evidence type="ECO:0000256" key="8">
    <source>
        <dbReference type="ARBA" id="ARBA00022964"/>
    </source>
</evidence>
<evidence type="ECO:0000259" key="12">
    <source>
        <dbReference type="PROSITE" id="PS00083"/>
    </source>
</evidence>
<comment type="cofactor">
    <cofactor evidence="2">
        <name>Fe(3+)</name>
        <dbReference type="ChEBI" id="CHEBI:29034"/>
    </cofactor>
</comment>
<dbReference type="CDD" id="cd03460">
    <property type="entry name" value="1_2-CTD"/>
    <property type="match status" value="1"/>
</dbReference>
<dbReference type="Pfam" id="PF04444">
    <property type="entry name" value="Dioxygenase_N"/>
    <property type="match status" value="1"/>
</dbReference>
<evidence type="ECO:0000256" key="4">
    <source>
        <dbReference type="ARBA" id="ARBA00007825"/>
    </source>
</evidence>
<dbReference type="Gene3D" id="2.60.130.10">
    <property type="entry name" value="Aromatic compound dioxygenase"/>
    <property type="match status" value="1"/>
</dbReference>
<dbReference type="InterPro" id="IPR050770">
    <property type="entry name" value="Intradiol_RC_Dioxygenase"/>
</dbReference>
<dbReference type="GO" id="GO:0008199">
    <property type="term" value="F:ferric iron binding"/>
    <property type="evidence" value="ECO:0007669"/>
    <property type="project" value="InterPro"/>
</dbReference>
<dbReference type="InterPro" id="IPR015889">
    <property type="entry name" value="Intradiol_dOase_core"/>
</dbReference>
<evidence type="ECO:0000256" key="1">
    <source>
        <dbReference type="ARBA" id="ARBA00001312"/>
    </source>
</evidence>
<feature type="compositionally biased region" description="Polar residues" evidence="11">
    <location>
        <begin position="313"/>
        <end position="323"/>
    </location>
</feature>
<keyword evidence="10" id="KW-0408">Iron</keyword>
<dbReference type="GO" id="GO:0019614">
    <property type="term" value="P:catechol-containing compound catabolic process"/>
    <property type="evidence" value="ECO:0007669"/>
    <property type="project" value="InterPro"/>
</dbReference>
<dbReference type="SUPFAM" id="SSF49482">
    <property type="entry name" value="Aromatic compound dioxygenase"/>
    <property type="match status" value="1"/>
</dbReference>
<keyword evidence="7" id="KW-0058">Aromatic hydrocarbons catabolism</keyword>
<evidence type="ECO:0000256" key="11">
    <source>
        <dbReference type="SAM" id="MobiDB-lite"/>
    </source>
</evidence>
<keyword evidence="9" id="KW-0560">Oxidoreductase</keyword>
<organism evidence="13">
    <name type="scientific">marine sediment metagenome</name>
    <dbReference type="NCBI Taxonomy" id="412755"/>
    <lineage>
        <taxon>unclassified sequences</taxon>
        <taxon>metagenomes</taxon>
        <taxon>ecological metagenomes</taxon>
    </lineage>
</organism>
<dbReference type="InterPro" id="IPR012801">
    <property type="entry name" value="Cchol_dOase_prob"/>
</dbReference>
<dbReference type="EMBL" id="LAZR01000023">
    <property type="protein sequence ID" value="KKO04210.1"/>
    <property type="molecule type" value="Genomic_DNA"/>
</dbReference>
<evidence type="ECO:0000256" key="7">
    <source>
        <dbReference type="ARBA" id="ARBA00022797"/>
    </source>
</evidence>
<name>A0A0F9VJJ0_9ZZZZ</name>
<comment type="catalytic activity">
    <reaction evidence="1">
        <text>catechol + O2 = cis,cis-muconate + 2 H(+)</text>
        <dbReference type="Rhea" id="RHEA:23852"/>
        <dbReference type="ChEBI" id="CHEBI:15378"/>
        <dbReference type="ChEBI" id="CHEBI:15379"/>
        <dbReference type="ChEBI" id="CHEBI:18135"/>
        <dbReference type="ChEBI" id="CHEBI:32379"/>
        <dbReference type="EC" id="1.13.11.1"/>
    </reaction>
</comment>
<keyword evidence="8" id="KW-0223">Dioxygenase</keyword>
<dbReference type="NCBIfam" id="TIGR02439">
    <property type="entry name" value="catechol_proteo"/>
    <property type="match status" value="1"/>
</dbReference>
<dbReference type="UniPathway" id="UPA00157">
    <property type="reaction ID" value="UER00258"/>
</dbReference>
<accession>A0A0F9VJJ0</accession>
<dbReference type="InterPro" id="IPR000627">
    <property type="entry name" value="Intradiol_dOase_C"/>
</dbReference>
<evidence type="ECO:0000256" key="2">
    <source>
        <dbReference type="ARBA" id="ARBA00001965"/>
    </source>
</evidence>
<comment type="pathway">
    <text evidence="3">Aromatic compound metabolism; beta-ketoadipate pathway; 5-oxo-4,5-dihydro-2-furylacetate from catechol: step 1/3.</text>
</comment>
<dbReference type="PROSITE" id="PS00083">
    <property type="entry name" value="INTRADIOL_DIOXYGENAS"/>
    <property type="match status" value="1"/>
</dbReference>
<evidence type="ECO:0000256" key="10">
    <source>
        <dbReference type="ARBA" id="ARBA00023004"/>
    </source>
</evidence>
<dbReference type="AlphaFoldDB" id="A0A0F9VJJ0"/>
<comment type="similarity">
    <text evidence="4">Belongs to the intradiol ring-cleavage dioxygenase family.</text>
</comment>
<protein>
    <recommendedName>
        <fullName evidence="5">catechol 1,2-dioxygenase</fullName>
        <ecNumber evidence="5">1.13.11.1</ecNumber>
    </recommendedName>
</protein>
<evidence type="ECO:0000256" key="6">
    <source>
        <dbReference type="ARBA" id="ARBA00022723"/>
    </source>
</evidence>
<comment type="caution">
    <text evidence="13">The sequence shown here is derived from an EMBL/GenBank/DDBJ whole genome shotgun (WGS) entry which is preliminary data.</text>
</comment>
<dbReference type="GO" id="GO:0018576">
    <property type="term" value="F:catechol 1,2-dioxygenase activity"/>
    <property type="evidence" value="ECO:0007669"/>
    <property type="project" value="UniProtKB-EC"/>
</dbReference>
<dbReference type="GO" id="GO:0042952">
    <property type="term" value="P:beta-ketoadipate pathway"/>
    <property type="evidence" value="ECO:0007669"/>
    <property type="project" value="UniProtKB-UniPathway"/>
</dbReference>
<dbReference type="Pfam" id="PF00775">
    <property type="entry name" value="Dioxygenase_C"/>
    <property type="match status" value="1"/>
</dbReference>
<dbReference type="PANTHER" id="PTHR33711">
    <property type="entry name" value="DIOXYGENASE, PUTATIVE (AFU_ORTHOLOGUE AFUA_2G02910)-RELATED"/>
    <property type="match status" value="1"/>
</dbReference>
<evidence type="ECO:0000256" key="3">
    <source>
        <dbReference type="ARBA" id="ARBA00004957"/>
    </source>
</evidence>
<proteinExistence type="inferred from homology"/>
<dbReference type="PANTHER" id="PTHR33711:SF7">
    <property type="entry name" value="INTRADIOL RING-CLEAVAGE DIOXYGENASES DOMAIN-CONTAINING PROTEIN-RELATED"/>
    <property type="match status" value="1"/>
</dbReference>
<sequence length="323" mass="35364">MTVKIFDTPDVQAFVKTVAGFDKTGGNDRAKQIVHRLVGDLFKLIDDFDVTEEEYWAGVNLLNALGSQTQFGLLSPGLGFDHFLDMRQDAIDAEAKRTGGTPRTIEGPLYVAGAPEAEGFARLDDEATEGETMWLTGQVRDVNGTPIAGAKVEIWHANSQGGYSFFDPSQSEYNLRRTIYADSDGRYTARSIIPSGYGVPEGAPTDVVLKSLGRHGERPAHIHYFVSAPGHQHLTTQINLAGDPYTYDDFAFATREELVVPAERIDDPAEIAKRDLDGPFSHVVFDVELAQTDAAELQVRHARPRAKEDDQDLASQLAGTAKV</sequence>
<keyword evidence="6" id="KW-0479">Metal-binding</keyword>
<gene>
    <name evidence="13" type="ORF">LCGC14_0085680</name>
</gene>
<evidence type="ECO:0000313" key="13">
    <source>
        <dbReference type="EMBL" id="KKO04210.1"/>
    </source>
</evidence>
<dbReference type="EC" id="1.13.11.1" evidence="5"/>
<evidence type="ECO:0000256" key="5">
    <source>
        <dbReference type="ARBA" id="ARBA00013118"/>
    </source>
</evidence>
<evidence type="ECO:0000256" key="9">
    <source>
        <dbReference type="ARBA" id="ARBA00023002"/>
    </source>
</evidence>
<dbReference type="InterPro" id="IPR007535">
    <property type="entry name" value="Catechol_dOase_N"/>
</dbReference>
<reference evidence="13" key="1">
    <citation type="journal article" date="2015" name="Nature">
        <title>Complex archaea that bridge the gap between prokaryotes and eukaryotes.</title>
        <authorList>
            <person name="Spang A."/>
            <person name="Saw J.H."/>
            <person name="Jorgensen S.L."/>
            <person name="Zaremba-Niedzwiedzka K."/>
            <person name="Martijn J."/>
            <person name="Lind A.E."/>
            <person name="van Eijk R."/>
            <person name="Schleper C."/>
            <person name="Guy L."/>
            <person name="Ettema T.J."/>
        </authorList>
    </citation>
    <scope>NUCLEOTIDE SEQUENCE</scope>
</reference>
<feature type="domain" description="Intradiol ring-cleavage dioxygenases" evidence="12">
    <location>
        <begin position="135"/>
        <end position="163"/>
    </location>
</feature>
<feature type="region of interest" description="Disordered" evidence="11">
    <location>
        <begin position="302"/>
        <end position="323"/>
    </location>
</feature>